<name>A0A9X0D6Q8_9CNID</name>
<dbReference type="GO" id="GO:0005886">
    <property type="term" value="C:plasma membrane"/>
    <property type="evidence" value="ECO:0007669"/>
    <property type="project" value="TreeGrafter"/>
</dbReference>
<evidence type="ECO:0000313" key="3">
    <source>
        <dbReference type="Proteomes" id="UP001163046"/>
    </source>
</evidence>
<proteinExistence type="predicted"/>
<dbReference type="Proteomes" id="UP001163046">
    <property type="component" value="Unassembled WGS sequence"/>
</dbReference>
<dbReference type="EMBL" id="MU825873">
    <property type="protein sequence ID" value="KAJ7387643.1"/>
    <property type="molecule type" value="Genomic_DNA"/>
</dbReference>
<dbReference type="Gene3D" id="3.60.20.40">
    <property type="match status" value="1"/>
</dbReference>
<gene>
    <name evidence="2" type="ORF">OS493_000979</name>
</gene>
<evidence type="ECO:0000256" key="1">
    <source>
        <dbReference type="PIRSR" id="PIRSR600101-2"/>
    </source>
</evidence>
<feature type="binding site" evidence="1">
    <location>
        <position position="54"/>
    </location>
    <ligand>
        <name>L-glutamate</name>
        <dbReference type="ChEBI" id="CHEBI:29985"/>
    </ligand>
</feature>
<dbReference type="Pfam" id="PF01019">
    <property type="entry name" value="G_glu_transpept"/>
    <property type="match status" value="1"/>
</dbReference>
<organism evidence="2 3">
    <name type="scientific">Desmophyllum pertusum</name>
    <dbReference type="NCBI Taxonomy" id="174260"/>
    <lineage>
        <taxon>Eukaryota</taxon>
        <taxon>Metazoa</taxon>
        <taxon>Cnidaria</taxon>
        <taxon>Anthozoa</taxon>
        <taxon>Hexacorallia</taxon>
        <taxon>Scleractinia</taxon>
        <taxon>Caryophylliina</taxon>
        <taxon>Caryophylliidae</taxon>
        <taxon>Desmophyllum</taxon>
    </lineage>
</organism>
<dbReference type="GO" id="GO:0006751">
    <property type="term" value="P:glutathione catabolic process"/>
    <property type="evidence" value="ECO:0007669"/>
    <property type="project" value="InterPro"/>
</dbReference>
<dbReference type="InterPro" id="IPR000101">
    <property type="entry name" value="GGT_peptidase"/>
</dbReference>
<dbReference type="PANTHER" id="PTHR11686:SF9">
    <property type="entry name" value="RE13973P"/>
    <property type="match status" value="1"/>
</dbReference>
<dbReference type="GO" id="GO:0036374">
    <property type="term" value="F:glutathione hydrolase activity"/>
    <property type="evidence" value="ECO:0007669"/>
    <property type="project" value="InterPro"/>
</dbReference>
<evidence type="ECO:0000313" key="2">
    <source>
        <dbReference type="EMBL" id="KAJ7387643.1"/>
    </source>
</evidence>
<dbReference type="InterPro" id="IPR043137">
    <property type="entry name" value="GGT_ssub_C"/>
</dbReference>
<dbReference type="OrthoDB" id="6018841at2759"/>
<feature type="binding site" evidence="1">
    <location>
        <begin position="31"/>
        <end position="32"/>
    </location>
    <ligand>
        <name>L-glutamate</name>
        <dbReference type="ChEBI" id="CHEBI:29985"/>
    </ligand>
</feature>
<sequence>MDDFSAPHVTNEFGLLPCTCQLYQAREETQSSAVPRLVLDKKGNVLMTIGAAGGTIITTSVAQVNASDISHGVVQGIVKNPHKFKKLDTHGKRKGYVYSLMPQIYAESDYRKGGLPAGY</sequence>
<dbReference type="AlphaFoldDB" id="A0A9X0D6Q8"/>
<keyword evidence="3" id="KW-1185">Reference proteome</keyword>
<accession>A0A9X0D6Q8</accession>
<reference evidence="2" key="1">
    <citation type="submission" date="2023-01" db="EMBL/GenBank/DDBJ databases">
        <title>Genome assembly of the deep-sea coral Lophelia pertusa.</title>
        <authorList>
            <person name="Herrera S."/>
            <person name="Cordes E."/>
        </authorList>
    </citation>
    <scope>NUCLEOTIDE SEQUENCE</scope>
    <source>
        <strain evidence="2">USNM1676648</strain>
        <tissue evidence="2">Polyp</tissue>
    </source>
</reference>
<dbReference type="SUPFAM" id="SSF56235">
    <property type="entry name" value="N-terminal nucleophile aminohydrolases (Ntn hydrolases)"/>
    <property type="match status" value="1"/>
</dbReference>
<protein>
    <submittedName>
        <fullName evidence="2">Uncharacterized protein</fullName>
    </submittedName>
</protein>
<feature type="binding site" evidence="1">
    <location>
        <position position="3"/>
    </location>
    <ligand>
        <name>L-glutamate</name>
        <dbReference type="ChEBI" id="CHEBI:29985"/>
    </ligand>
</feature>
<dbReference type="InterPro" id="IPR029055">
    <property type="entry name" value="Ntn_hydrolases_N"/>
</dbReference>
<dbReference type="PANTHER" id="PTHR11686">
    <property type="entry name" value="GAMMA GLUTAMYL TRANSPEPTIDASE"/>
    <property type="match status" value="1"/>
</dbReference>
<comment type="caution">
    <text evidence="2">The sequence shown here is derived from an EMBL/GenBank/DDBJ whole genome shotgun (WGS) entry which is preliminary data.</text>
</comment>